<dbReference type="Proteomes" id="UP001367508">
    <property type="component" value="Unassembled WGS sequence"/>
</dbReference>
<evidence type="ECO:0000313" key="1">
    <source>
        <dbReference type="EMBL" id="KAK7361707.1"/>
    </source>
</evidence>
<sequence>MVPFMRLCFVSGKGLCFYAPHERADSGTTPSPDPAAANFLLPGQGIVLLLSCQCMGSPGRKVFCRFLIGPRSACTVNHNGFGSLPLGVRGWGSWGYVNQALLSDSQKQRRRSQKLC</sequence>
<dbReference type="EMBL" id="JAYMYQ010000001">
    <property type="protein sequence ID" value="KAK7361707.1"/>
    <property type="molecule type" value="Genomic_DNA"/>
</dbReference>
<accession>A0AAN9MVY2</accession>
<evidence type="ECO:0000313" key="2">
    <source>
        <dbReference type="Proteomes" id="UP001367508"/>
    </source>
</evidence>
<protein>
    <submittedName>
        <fullName evidence="1">Uncharacterized protein</fullName>
    </submittedName>
</protein>
<organism evidence="1 2">
    <name type="scientific">Canavalia gladiata</name>
    <name type="common">Sword bean</name>
    <name type="synonym">Dolichos gladiatus</name>
    <dbReference type="NCBI Taxonomy" id="3824"/>
    <lineage>
        <taxon>Eukaryota</taxon>
        <taxon>Viridiplantae</taxon>
        <taxon>Streptophyta</taxon>
        <taxon>Embryophyta</taxon>
        <taxon>Tracheophyta</taxon>
        <taxon>Spermatophyta</taxon>
        <taxon>Magnoliopsida</taxon>
        <taxon>eudicotyledons</taxon>
        <taxon>Gunneridae</taxon>
        <taxon>Pentapetalae</taxon>
        <taxon>rosids</taxon>
        <taxon>fabids</taxon>
        <taxon>Fabales</taxon>
        <taxon>Fabaceae</taxon>
        <taxon>Papilionoideae</taxon>
        <taxon>50 kb inversion clade</taxon>
        <taxon>NPAAA clade</taxon>
        <taxon>indigoferoid/millettioid clade</taxon>
        <taxon>Phaseoleae</taxon>
        <taxon>Canavalia</taxon>
    </lineage>
</organism>
<proteinExistence type="predicted"/>
<reference evidence="1 2" key="1">
    <citation type="submission" date="2024-01" db="EMBL/GenBank/DDBJ databases">
        <title>The genomes of 5 underutilized Papilionoideae crops provide insights into root nodulation and disease resistanc.</title>
        <authorList>
            <person name="Jiang F."/>
        </authorList>
    </citation>
    <scope>NUCLEOTIDE SEQUENCE [LARGE SCALE GENOMIC DNA]</scope>
    <source>
        <strain evidence="1">LVBAO_FW01</strain>
        <tissue evidence="1">Leaves</tissue>
    </source>
</reference>
<keyword evidence="2" id="KW-1185">Reference proteome</keyword>
<gene>
    <name evidence="1" type="ORF">VNO77_03783</name>
</gene>
<dbReference type="AlphaFoldDB" id="A0AAN9MVY2"/>
<name>A0AAN9MVY2_CANGL</name>
<comment type="caution">
    <text evidence="1">The sequence shown here is derived from an EMBL/GenBank/DDBJ whole genome shotgun (WGS) entry which is preliminary data.</text>
</comment>